<feature type="domain" description="Rho-GAP" evidence="4">
    <location>
        <begin position="238"/>
        <end position="413"/>
    </location>
</feature>
<reference evidence="6" key="1">
    <citation type="journal article" date="2023" name="Science">
        <title>Genome structures resolve the early diversification of teleost fishes.</title>
        <authorList>
            <person name="Parey E."/>
            <person name="Louis A."/>
            <person name="Montfort J."/>
            <person name="Bouchez O."/>
            <person name="Roques C."/>
            <person name="Iampietro C."/>
            <person name="Lluch J."/>
            <person name="Castinel A."/>
            <person name="Donnadieu C."/>
            <person name="Desvignes T."/>
            <person name="Floi Bucao C."/>
            <person name="Jouanno E."/>
            <person name="Wen M."/>
            <person name="Mejri S."/>
            <person name="Dirks R."/>
            <person name="Jansen H."/>
            <person name="Henkel C."/>
            <person name="Chen W.J."/>
            <person name="Zahm M."/>
            <person name="Cabau C."/>
            <person name="Klopp C."/>
            <person name="Thompson A.W."/>
            <person name="Robinson-Rechavi M."/>
            <person name="Braasch I."/>
            <person name="Lecointre G."/>
            <person name="Bobe J."/>
            <person name="Postlethwait J.H."/>
            <person name="Berthelot C."/>
            <person name="Roest Crollius H."/>
            <person name="Guiguen Y."/>
        </authorList>
    </citation>
    <scope>NUCLEOTIDE SEQUENCE</scope>
    <source>
        <strain evidence="6">Concon-B</strain>
    </source>
</reference>
<evidence type="ECO:0000259" key="4">
    <source>
        <dbReference type="PROSITE" id="PS50238"/>
    </source>
</evidence>
<dbReference type="AlphaFoldDB" id="A0A9Q1HQG7"/>
<evidence type="ECO:0008006" key="8">
    <source>
        <dbReference type="Google" id="ProtNLM"/>
    </source>
</evidence>
<dbReference type="GO" id="GO:0035020">
    <property type="term" value="P:regulation of Rac protein signal transduction"/>
    <property type="evidence" value="ECO:0007669"/>
    <property type="project" value="TreeGrafter"/>
</dbReference>
<dbReference type="InterPro" id="IPR047165">
    <property type="entry name" value="RHG17/44/SH3BP1-like"/>
</dbReference>
<dbReference type="Proteomes" id="UP001152803">
    <property type="component" value="Unassembled WGS sequence"/>
</dbReference>
<feature type="region of interest" description="Disordered" evidence="3">
    <location>
        <begin position="423"/>
        <end position="598"/>
    </location>
</feature>
<dbReference type="PANTHER" id="PTHR14130:SF12">
    <property type="entry name" value="BARGIN-RELATED"/>
    <property type="match status" value="1"/>
</dbReference>
<feature type="compositionally biased region" description="Polar residues" evidence="3">
    <location>
        <begin position="504"/>
        <end position="520"/>
    </location>
</feature>
<dbReference type="GO" id="GO:0007165">
    <property type="term" value="P:signal transduction"/>
    <property type="evidence" value="ECO:0007669"/>
    <property type="project" value="InterPro"/>
</dbReference>
<organism evidence="6 7">
    <name type="scientific">Conger conger</name>
    <name type="common">Conger eel</name>
    <name type="synonym">Muraena conger</name>
    <dbReference type="NCBI Taxonomy" id="82655"/>
    <lineage>
        <taxon>Eukaryota</taxon>
        <taxon>Metazoa</taxon>
        <taxon>Chordata</taxon>
        <taxon>Craniata</taxon>
        <taxon>Vertebrata</taxon>
        <taxon>Euteleostomi</taxon>
        <taxon>Actinopterygii</taxon>
        <taxon>Neopterygii</taxon>
        <taxon>Teleostei</taxon>
        <taxon>Anguilliformes</taxon>
        <taxon>Congridae</taxon>
        <taxon>Conger</taxon>
    </lineage>
</organism>
<dbReference type="SUPFAM" id="SSF103657">
    <property type="entry name" value="BAR/IMD domain-like"/>
    <property type="match status" value="1"/>
</dbReference>
<gene>
    <name evidence="6" type="ORF">COCON_G00209610</name>
</gene>
<dbReference type="InterPro" id="IPR004148">
    <property type="entry name" value="BAR_dom"/>
</dbReference>
<dbReference type="SMART" id="SM00721">
    <property type="entry name" value="BAR"/>
    <property type="match status" value="1"/>
</dbReference>
<keyword evidence="7" id="KW-1185">Reference proteome</keyword>
<feature type="domain" description="BAR" evidence="5">
    <location>
        <begin position="11"/>
        <end position="223"/>
    </location>
</feature>
<sequence length="614" mass="67593">MLNLLKQQFGSAGKNQDASDLLTDDLALVEQRVEPVKRAAQVIHKRLASCLQSQQGVDAEKRTKKLPLMMLSLSMAESLKDFDGDSPIRKVLEMCCFMQTLLAKSLADFELVLEREVLEPLHKLSEEDLPEILKNKKLFAKLTTDWLTARNRSQPNPLEVEEAWRKLESIKDQYSADLYHFASKEDSYTNYFIRLLELQADYHKNSLDCLETNIREMKENHSLSGPKLCFPSGQVYGASLLSHLEESSREIAAPIQECVRMLLQTGLKEEGLFRLTAAASVVRRLKCCLDNGDIDHSEFSCDPHAVAGALKSYLRELPEPLMTFELYNDWLKAAGEKDVADNNLRYLVQFLARLSEHQAVNRMSPSNIAIVLGPNLLWPRTEGVDSLQDMASASSVQVVTVVEPLIKHASRLFPEAVDFGIPADPPSPVTPRSEAGTVSAPSSPPHTDSSVSTKGTSGPFNVPGSLGHQNTVWENINLNPTSDNAAQDPIQNQNPNPTQTQTPRSNQPDPAPDQSSSGQGTAPPLKARRSLQHAKPPLGPNKPAVLGPRPTIKPRAPAPPLRQGTGPQTQPAPPIESQASANNKAKPKKAPSYSGFARSKDLRGLFLPCYPILK</sequence>
<dbReference type="EMBL" id="JAFJMO010000016">
    <property type="protein sequence ID" value="KAJ8254349.1"/>
    <property type="molecule type" value="Genomic_DNA"/>
</dbReference>
<dbReference type="OrthoDB" id="19923at2759"/>
<evidence type="ECO:0000256" key="1">
    <source>
        <dbReference type="ARBA" id="ARBA00022468"/>
    </source>
</evidence>
<dbReference type="Gene3D" id="1.10.555.10">
    <property type="entry name" value="Rho GTPase activation protein"/>
    <property type="match status" value="1"/>
</dbReference>
<keyword evidence="1" id="KW-0343">GTPase activation</keyword>
<evidence type="ECO:0000259" key="5">
    <source>
        <dbReference type="PROSITE" id="PS51021"/>
    </source>
</evidence>
<dbReference type="PANTHER" id="PTHR14130">
    <property type="entry name" value="3BP-1 RELATED RHOGAP"/>
    <property type="match status" value="1"/>
</dbReference>
<dbReference type="SUPFAM" id="SSF48350">
    <property type="entry name" value="GTPase activation domain, GAP"/>
    <property type="match status" value="1"/>
</dbReference>
<dbReference type="Pfam" id="PF03114">
    <property type="entry name" value="BAR"/>
    <property type="match status" value="1"/>
</dbReference>
<feature type="compositionally biased region" description="Polar residues" evidence="3">
    <location>
        <begin position="439"/>
        <end position="459"/>
    </location>
</feature>
<dbReference type="PROSITE" id="PS51021">
    <property type="entry name" value="BAR"/>
    <property type="match status" value="1"/>
</dbReference>
<proteinExistence type="predicted"/>
<name>A0A9Q1HQG7_CONCO</name>
<protein>
    <recommendedName>
        <fullName evidence="8">SH3-domain binding protein 1</fullName>
    </recommendedName>
</protein>
<dbReference type="FunFam" id="1.20.1270.60:FF:000053">
    <property type="entry name" value="SH3 domain-binding protein 1"/>
    <property type="match status" value="1"/>
</dbReference>
<keyword evidence="2" id="KW-0597">Phosphoprotein</keyword>
<dbReference type="GO" id="GO:0032956">
    <property type="term" value="P:regulation of actin cytoskeleton organization"/>
    <property type="evidence" value="ECO:0007669"/>
    <property type="project" value="TreeGrafter"/>
</dbReference>
<evidence type="ECO:0000313" key="7">
    <source>
        <dbReference type="Proteomes" id="UP001152803"/>
    </source>
</evidence>
<dbReference type="InterPro" id="IPR027267">
    <property type="entry name" value="AH/BAR_dom_sf"/>
</dbReference>
<evidence type="ECO:0000256" key="2">
    <source>
        <dbReference type="ARBA" id="ARBA00022553"/>
    </source>
</evidence>
<dbReference type="Gene3D" id="1.20.1270.60">
    <property type="entry name" value="Arfaptin homology (AH) domain/BAR domain"/>
    <property type="match status" value="1"/>
</dbReference>
<evidence type="ECO:0000313" key="6">
    <source>
        <dbReference type="EMBL" id="KAJ8254349.1"/>
    </source>
</evidence>
<evidence type="ECO:0000256" key="3">
    <source>
        <dbReference type="SAM" id="MobiDB-lite"/>
    </source>
</evidence>
<dbReference type="InterPro" id="IPR000198">
    <property type="entry name" value="RhoGAP_dom"/>
</dbReference>
<dbReference type="GO" id="GO:0005829">
    <property type="term" value="C:cytosol"/>
    <property type="evidence" value="ECO:0007669"/>
    <property type="project" value="TreeGrafter"/>
</dbReference>
<comment type="caution">
    <text evidence="6">The sequence shown here is derived from an EMBL/GenBank/DDBJ whole genome shotgun (WGS) entry which is preliminary data.</text>
</comment>
<dbReference type="InterPro" id="IPR008936">
    <property type="entry name" value="Rho_GTPase_activation_prot"/>
</dbReference>
<accession>A0A9Q1HQG7</accession>
<feature type="compositionally biased region" description="Low complexity" evidence="3">
    <location>
        <begin position="491"/>
        <end position="503"/>
    </location>
</feature>
<dbReference type="GO" id="GO:0005096">
    <property type="term" value="F:GTPase activator activity"/>
    <property type="evidence" value="ECO:0007669"/>
    <property type="project" value="UniProtKB-KW"/>
</dbReference>
<dbReference type="Pfam" id="PF00620">
    <property type="entry name" value="RhoGAP"/>
    <property type="match status" value="1"/>
</dbReference>
<dbReference type="SMART" id="SM00324">
    <property type="entry name" value="RhoGAP"/>
    <property type="match status" value="1"/>
</dbReference>
<feature type="compositionally biased region" description="Polar residues" evidence="3">
    <location>
        <begin position="467"/>
        <end position="485"/>
    </location>
</feature>
<dbReference type="PROSITE" id="PS50238">
    <property type="entry name" value="RHOGAP"/>
    <property type="match status" value="1"/>
</dbReference>